<organism evidence="1 3">
    <name type="scientific">Ardenticatena maritima</name>
    <dbReference type="NCBI Taxonomy" id="872965"/>
    <lineage>
        <taxon>Bacteria</taxon>
        <taxon>Bacillati</taxon>
        <taxon>Chloroflexota</taxon>
        <taxon>Ardenticatenia</taxon>
        <taxon>Ardenticatenales</taxon>
        <taxon>Ardenticatenaceae</taxon>
        <taxon>Ardenticatena</taxon>
    </lineage>
</organism>
<evidence type="ECO:0000313" key="1">
    <source>
        <dbReference type="EMBL" id="GAP64201.1"/>
    </source>
</evidence>
<evidence type="ECO:0000313" key="4">
    <source>
        <dbReference type="Proteomes" id="UP000050502"/>
    </source>
</evidence>
<name>A0A0M8KAG1_9CHLR</name>
<reference evidence="3" key="3">
    <citation type="submission" date="2015-08" db="EMBL/GenBank/DDBJ databases">
        <title>Draft Genome Sequence of a Heterotrophic Facultative Anaerobic Bacterium Ardenticatena maritima Strain 110S.</title>
        <authorList>
            <person name="Kawaichi S."/>
            <person name="Yoshida T."/>
            <person name="Sako Y."/>
            <person name="Nakamura R."/>
        </authorList>
    </citation>
    <scope>NUCLEOTIDE SEQUENCE [LARGE SCALE GENOMIC DNA]</scope>
    <source>
        <strain evidence="3">110S</strain>
    </source>
</reference>
<protein>
    <submittedName>
        <fullName evidence="1">Uncharacterized protein</fullName>
    </submittedName>
</protein>
<dbReference type="Proteomes" id="UP000037784">
    <property type="component" value="Unassembled WGS sequence"/>
</dbReference>
<proteinExistence type="predicted"/>
<reference evidence="1" key="1">
    <citation type="journal article" date="2015" name="Genome Announc.">
        <title>Draft Genome Sequence of a Heterotrophic Facultative Anaerobic Thermophilic Bacterium, Ardenticatena maritima Strain 110ST.</title>
        <authorList>
            <person name="Kawaichi S."/>
            <person name="Yoshida T."/>
            <person name="Sako Y."/>
            <person name="Nakamura R."/>
        </authorList>
    </citation>
    <scope>NUCLEOTIDE SEQUENCE [LARGE SCALE GENOMIC DNA]</scope>
    <source>
        <strain evidence="1">110S</strain>
    </source>
</reference>
<dbReference type="Proteomes" id="UP000050502">
    <property type="component" value="Unassembled WGS sequence"/>
</dbReference>
<dbReference type="AlphaFoldDB" id="A0A0M8KAG1"/>
<dbReference type="EMBL" id="BBZA01000229">
    <property type="protein sequence ID" value="GAP64201.1"/>
    <property type="molecule type" value="Genomic_DNA"/>
</dbReference>
<comment type="caution">
    <text evidence="1">The sequence shown here is derived from an EMBL/GenBank/DDBJ whole genome shotgun (WGS) entry which is preliminary data.</text>
</comment>
<gene>
    <name evidence="1" type="ORF">ARMA_2624</name>
    <name evidence="2" type="ORF">SE16_04140</name>
</gene>
<dbReference type="RefSeq" id="WP_054493925.1">
    <property type="nucleotide sequence ID" value="NZ_BBZA01000229.1"/>
</dbReference>
<accession>A0A0M8KAG1</accession>
<sequence>MAFWRVETYTVAFARETTEQIGAVRVRQQAPWEAEVADVSVVSPHASASPFDHFEALTAQLAEHGWRPLVCGACVHFRRPFDDAPDNWKGVCTWGEPEDPVYIPTPRALLAPACHRFMFRETPMEIVPADEPIAASASTRADTEATIAIQASDAPHASLWQRFWQWVKRLWQSPAPAEEPFSHVGPRCPTCGVHTVVDARLTCGGGQTAVVCTLFHCTHCETTFFDTWNEALVETAPQEAARLYVIPPSLANVAVRMWRSCATPHNHTCDCQAHRWFAHFGQFLYQEGRRIEPRTHVSTI</sequence>
<dbReference type="STRING" id="872965.SE16_04140"/>
<reference evidence="2 4" key="2">
    <citation type="submission" date="2015-07" db="EMBL/GenBank/DDBJ databases">
        <title>Whole genome sequence of Ardenticatena maritima DSM 23922.</title>
        <authorList>
            <person name="Hemp J."/>
            <person name="Ward L.M."/>
            <person name="Pace L.A."/>
            <person name="Fischer W.W."/>
        </authorList>
    </citation>
    <scope>NUCLEOTIDE SEQUENCE [LARGE SCALE GENOMIC DNA]</scope>
    <source>
        <strain evidence="2 4">110S</strain>
    </source>
</reference>
<dbReference type="EMBL" id="LGKN01000003">
    <property type="protein sequence ID" value="KPL89614.1"/>
    <property type="molecule type" value="Genomic_DNA"/>
</dbReference>
<keyword evidence="3" id="KW-1185">Reference proteome</keyword>
<evidence type="ECO:0000313" key="3">
    <source>
        <dbReference type="Proteomes" id="UP000037784"/>
    </source>
</evidence>
<evidence type="ECO:0000313" key="2">
    <source>
        <dbReference type="EMBL" id="KPL89614.1"/>
    </source>
</evidence>